<feature type="compositionally biased region" description="Polar residues" evidence="1">
    <location>
        <begin position="74"/>
        <end position="99"/>
    </location>
</feature>
<dbReference type="Proteomes" id="UP001367676">
    <property type="component" value="Unassembled WGS sequence"/>
</dbReference>
<evidence type="ECO:0000256" key="1">
    <source>
        <dbReference type="SAM" id="MobiDB-lite"/>
    </source>
</evidence>
<evidence type="ECO:0000313" key="2">
    <source>
        <dbReference type="EMBL" id="KAK7578219.1"/>
    </source>
</evidence>
<protein>
    <submittedName>
        <fullName evidence="2">Uncharacterized protein</fullName>
    </submittedName>
</protein>
<name>A0AAN9T8Y2_9HEMI</name>
<dbReference type="AlphaFoldDB" id="A0AAN9T8Y2"/>
<reference evidence="2 3" key="1">
    <citation type="submission" date="2024-03" db="EMBL/GenBank/DDBJ databases">
        <title>Adaptation during the transition from Ophiocordyceps entomopathogen to insect associate is accompanied by gene loss and intensified selection.</title>
        <authorList>
            <person name="Ward C.M."/>
            <person name="Onetto C.A."/>
            <person name="Borneman A.R."/>
        </authorList>
    </citation>
    <scope>NUCLEOTIDE SEQUENCE [LARGE SCALE GENOMIC DNA]</scope>
    <source>
        <strain evidence="2">AWRI1</strain>
        <tissue evidence="2">Single Adult Female</tissue>
    </source>
</reference>
<proteinExistence type="predicted"/>
<dbReference type="EMBL" id="JBBCAQ010000035">
    <property type="protein sequence ID" value="KAK7578219.1"/>
    <property type="molecule type" value="Genomic_DNA"/>
</dbReference>
<sequence>MKLKEIQRPIVKAIIKWGQDPSKENEELIEKELLNGMAKCTTDFQTAADSDKRVIGKTYTPFGSMSENCPLPDPTNQIPTDPTATGQTSMPPTQSSQTFMGPGHPISMGPTATGPVPEGQPGKYIFHVGN</sequence>
<comment type="caution">
    <text evidence="2">The sequence shown here is derived from an EMBL/GenBank/DDBJ whole genome shotgun (WGS) entry which is preliminary data.</text>
</comment>
<gene>
    <name evidence="2" type="ORF">V9T40_010424</name>
</gene>
<keyword evidence="3" id="KW-1185">Reference proteome</keyword>
<accession>A0AAN9T8Y2</accession>
<feature type="region of interest" description="Disordered" evidence="1">
    <location>
        <begin position="59"/>
        <end position="130"/>
    </location>
</feature>
<evidence type="ECO:0000313" key="3">
    <source>
        <dbReference type="Proteomes" id="UP001367676"/>
    </source>
</evidence>
<organism evidence="2 3">
    <name type="scientific">Parthenolecanium corni</name>
    <dbReference type="NCBI Taxonomy" id="536013"/>
    <lineage>
        <taxon>Eukaryota</taxon>
        <taxon>Metazoa</taxon>
        <taxon>Ecdysozoa</taxon>
        <taxon>Arthropoda</taxon>
        <taxon>Hexapoda</taxon>
        <taxon>Insecta</taxon>
        <taxon>Pterygota</taxon>
        <taxon>Neoptera</taxon>
        <taxon>Paraneoptera</taxon>
        <taxon>Hemiptera</taxon>
        <taxon>Sternorrhyncha</taxon>
        <taxon>Coccoidea</taxon>
        <taxon>Coccidae</taxon>
        <taxon>Parthenolecanium</taxon>
    </lineage>
</organism>